<dbReference type="Proteomes" id="UP001234297">
    <property type="component" value="Chromosome 5"/>
</dbReference>
<dbReference type="EMBL" id="CM056813">
    <property type="protein sequence ID" value="KAJ8639672.1"/>
    <property type="molecule type" value="Genomic_DNA"/>
</dbReference>
<protein>
    <submittedName>
        <fullName evidence="1">Uncharacterized protein</fullName>
    </submittedName>
</protein>
<keyword evidence="2" id="KW-1185">Reference proteome</keyword>
<evidence type="ECO:0000313" key="1">
    <source>
        <dbReference type="EMBL" id="KAJ8639672.1"/>
    </source>
</evidence>
<comment type="caution">
    <text evidence="1">The sequence shown here is derived from an EMBL/GenBank/DDBJ whole genome shotgun (WGS) entry which is preliminary data.</text>
</comment>
<evidence type="ECO:0000313" key="2">
    <source>
        <dbReference type="Proteomes" id="UP001234297"/>
    </source>
</evidence>
<reference evidence="1 2" key="1">
    <citation type="journal article" date="2022" name="Hortic Res">
        <title>A haplotype resolved chromosomal level avocado genome allows analysis of novel avocado genes.</title>
        <authorList>
            <person name="Nath O."/>
            <person name="Fletcher S.J."/>
            <person name="Hayward A."/>
            <person name="Shaw L.M."/>
            <person name="Masouleh A.K."/>
            <person name="Furtado A."/>
            <person name="Henry R.J."/>
            <person name="Mitter N."/>
        </authorList>
    </citation>
    <scope>NUCLEOTIDE SEQUENCE [LARGE SCALE GENOMIC DNA]</scope>
    <source>
        <strain evidence="2">cv. Hass</strain>
    </source>
</reference>
<accession>A0ACC2M1Q8</accession>
<name>A0ACC2M1Q8_PERAE</name>
<proteinExistence type="predicted"/>
<sequence length="234" mass="25642">MNAPLQILISAAASFIVVTLIFGVIFLLCKRNRRSGLHPRQTRLRNPPTTTGSCYHPKTSSTVSALDESASFDPSLDRISMVELVAATRNFSPDGIIGDGSFGFVYKAVLRGGATVAVKKLSPEAFQGLREFSAEMETLGRIRHPNLVRMLAFCAAGEERVLIYEFVQHGSLDQWLYPDITAASSSSSNNYMRSQPLDWPRRKKIMTGWTTVNAERPALEGLVVGTLANVHGIS</sequence>
<organism evidence="1 2">
    <name type="scientific">Persea americana</name>
    <name type="common">Avocado</name>
    <dbReference type="NCBI Taxonomy" id="3435"/>
    <lineage>
        <taxon>Eukaryota</taxon>
        <taxon>Viridiplantae</taxon>
        <taxon>Streptophyta</taxon>
        <taxon>Embryophyta</taxon>
        <taxon>Tracheophyta</taxon>
        <taxon>Spermatophyta</taxon>
        <taxon>Magnoliopsida</taxon>
        <taxon>Magnoliidae</taxon>
        <taxon>Laurales</taxon>
        <taxon>Lauraceae</taxon>
        <taxon>Persea</taxon>
    </lineage>
</organism>
<gene>
    <name evidence="1" type="ORF">MRB53_016366</name>
</gene>